<evidence type="ECO:0000313" key="2">
    <source>
        <dbReference type="EMBL" id="JAP68904.1"/>
    </source>
</evidence>
<protein>
    <submittedName>
        <fullName evidence="2">Putative conserved secreted protein</fullName>
    </submittedName>
</protein>
<dbReference type="AlphaFoldDB" id="A0A131XN82"/>
<reference evidence="2" key="1">
    <citation type="submission" date="2016-02" db="EMBL/GenBank/DDBJ databases">
        <title>RNAseq analyses of the midgut from blood- or serum-fed Ixodes ricinus ticks.</title>
        <authorList>
            <person name="Perner J."/>
            <person name="Provaznik J."/>
            <person name="Schrenkova J."/>
            <person name="Urbanova V."/>
            <person name="Ribeiro J.M."/>
            <person name="Kopacek P."/>
        </authorList>
    </citation>
    <scope>NUCLEOTIDE SEQUENCE</scope>
    <source>
        <tissue evidence="2">Gut</tissue>
    </source>
</reference>
<feature type="region of interest" description="Disordered" evidence="1">
    <location>
        <begin position="44"/>
        <end position="84"/>
    </location>
</feature>
<dbReference type="EMBL" id="GEFM01006892">
    <property type="protein sequence ID" value="JAP68904.1"/>
    <property type="molecule type" value="mRNA"/>
</dbReference>
<proteinExistence type="evidence at transcript level"/>
<sequence>MTRASVRRVVAVAGVAARRVHCTAGTSVAATAIDVAQVERTQSQVTTQLRRPHADAASPSREHLEEVNRYEKRARDSSIWCRRN</sequence>
<evidence type="ECO:0000256" key="1">
    <source>
        <dbReference type="SAM" id="MobiDB-lite"/>
    </source>
</evidence>
<accession>A0A131XN82</accession>
<name>A0A131XN82_IXORI</name>
<feature type="compositionally biased region" description="Basic and acidic residues" evidence="1">
    <location>
        <begin position="60"/>
        <end position="76"/>
    </location>
</feature>
<organism evidence="2">
    <name type="scientific">Ixodes ricinus</name>
    <name type="common">Common tick</name>
    <name type="synonym">Acarus ricinus</name>
    <dbReference type="NCBI Taxonomy" id="34613"/>
    <lineage>
        <taxon>Eukaryota</taxon>
        <taxon>Metazoa</taxon>
        <taxon>Ecdysozoa</taxon>
        <taxon>Arthropoda</taxon>
        <taxon>Chelicerata</taxon>
        <taxon>Arachnida</taxon>
        <taxon>Acari</taxon>
        <taxon>Parasitiformes</taxon>
        <taxon>Ixodida</taxon>
        <taxon>Ixodoidea</taxon>
        <taxon>Ixodidae</taxon>
        <taxon>Ixodinae</taxon>
        <taxon>Ixodes</taxon>
    </lineage>
</organism>